<dbReference type="Gene3D" id="3.40.50.410">
    <property type="entry name" value="von Willebrand factor, type A domain"/>
    <property type="match status" value="1"/>
</dbReference>
<dbReference type="AlphaFoldDB" id="A0A1B0ZWG1"/>
<gene>
    <name evidence="2" type="ORF">JL2886_03663</name>
    <name evidence="3" type="ORF">PXK24_00815</name>
</gene>
<dbReference type="PANTHER" id="PTHR39338">
    <property type="entry name" value="BLL5662 PROTEIN-RELATED"/>
    <property type="match status" value="1"/>
</dbReference>
<feature type="domain" description="VWFA" evidence="1">
    <location>
        <begin position="226"/>
        <end position="395"/>
    </location>
</feature>
<dbReference type="InterPro" id="IPR011195">
    <property type="entry name" value="UCP010256"/>
</dbReference>
<keyword evidence="4" id="KW-1185">Reference proteome</keyword>
<dbReference type="CDD" id="cd00198">
    <property type="entry name" value="vWFA"/>
    <property type="match status" value="1"/>
</dbReference>
<dbReference type="Proteomes" id="UP001218364">
    <property type="component" value="Unassembled WGS sequence"/>
</dbReference>
<accession>A0A1B0ZWG1</accession>
<reference evidence="3 5" key="2">
    <citation type="submission" date="2023-02" db="EMBL/GenBank/DDBJ databases">
        <title>Population genomics of bacteria associated with diatom.</title>
        <authorList>
            <person name="Xie J."/>
            <person name="Wang H."/>
        </authorList>
    </citation>
    <scope>NUCLEOTIDE SEQUENCE [LARGE SCALE GENOMIC DNA]</scope>
    <source>
        <strain evidence="3 5">PT47_8</strain>
    </source>
</reference>
<dbReference type="RefSeq" id="WP_065273182.1">
    <property type="nucleotide sequence ID" value="NZ_CP015124.1"/>
</dbReference>
<dbReference type="PATRIC" id="fig|60890.4.peg.3571"/>
<evidence type="ECO:0000313" key="5">
    <source>
        <dbReference type="Proteomes" id="UP001218364"/>
    </source>
</evidence>
<dbReference type="InterPro" id="IPR008912">
    <property type="entry name" value="Uncharacterised_CoxE"/>
</dbReference>
<evidence type="ECO:0000313" key="4">
    <source>
        <dbReference type="Proteomes" id="UP000092565"/>
    </source>
</evidence>
<dbReference type="SMART" id="SM00327">
    <property type="entry name" value="VWA"/>
    <property type="match status" value="1"/>
</dbReference>
<dbReference type="Proteomes" id="UP000092565">
    <property type="component" value="Chromosome"/>
</dbReference>
<dbReference type="InterPro" id="IPR002035">
    <property type="entry name" value="VWF_A"/>
</dbReference>
<dbReference type="EMBL" id="CP015124">
    <property type="protein sequence ID" value="ANP38536.1"/>
    <property type="molecule type" value="Genomic_DNA"/>
</dbReference>
<reference evidence="2 4" key="1">
    <citation type="submission" date="2016-04" db="EMBL/GenBank/DDBJ databases">
        <authorList>
            <person name="Evans L.H."/>
            <person name="Alamgir A."/>
            <person name="Owens N."/>
            <person name="Weber N.D."/>
            <person name="Virtaneva K."/>
            <person name="Barbian K."/>
            <person name="Babar A."/>
            <person name="Rosenke K."/>
        </authorList>
    </citation>
    <scope>NUCLEOTIDE SEQUENCE [LARGE SCALE GENOMIC DNA]</scope>
    <source>
        <strain evidence="2 4">JL2886</strain>
    </source>
</reference>
<proteinExistence type="predicted"/>
<evidence type="ECO:0000313" key="2">
    <source>
        <dbReference type="EMBL" id="ANP38536.1"/>
    </source>
</evidence>
<organism evidence="2 4">
    <name type="scientific">Phaeobacter gallaeciensis</name>
    <dbReference type="NCBI Taxonomy" id="60890"/>
    <lineage>
        <taxon>Bacteria</taxon>
        <taxon>Pseudomonadati</taxon>
        <taxon>Pseudomonadota</taxon>
        <taxon>Alphaproteobacteria</taxon>
        <taxon>Rhodobacterales</taxon>
        <taxon>Roseobacteraceae</taxon>
        <taxon>Phaeobacter</taxon>
    </lineage>
</organism>
<dbReference type="SUPFAM" id="SSF53300">
    <property type="entry name" value="vWA-like"/>
    <property type="match status" value="1"/>
</dbReference>
<name>A0A1B0ZWG1_9RHOB</name>
<dbReference type="EMBL" id="JARCJK010000001">
    <property type="protein sequence ID" value="MDE4164217.1"/>
    <property type="molecule type" value="Genomic_DNA"/>
</dbReference>
<dbReference type="PANTHER" id="PTHR39338:SF6">
    <property type="entry name" value="BLL5662 PROTEIN"/>
    <property type="match status" value="1"/>
</dbReference>
<dbReference type="InterPro" id="IPR036465">
    <property type="entry name" value="vWFA_dom_sf"/>
</dbReference>
<evidence type="ECO:0000313" key="3">
    <source>
        <dbReference type="EMBL" id="MDE4164217.1"/>
    </source>
</evidence>
<dbReference type="PIRSF" id="PIRSF010256">
    <property type="entry name" value="CoxE_vWa"/>
    <property type="match status" value="1"/>
</dbReference>
<evidence type="ECO:0000259" key="1">
    <source>
        <dbReference type="SMART" id="SM00327"/>
    </source>
</evidence>
<sequence length="417" mass="46916">MVELPELSLPDDPKLVQNITHFARALRKAGLPIGPGRVVDAVEAVAAAGFTSRQDFYWALHACFVTRPEHRAVFAQIFRLYWRDPRFLEHMMAAMLPAVRGVQEERAAKPGEKRAAEALLDGANDQIDLPEGQEDEGTEFEIDATLTMSSEERLRSLDFEQMSTEEVARAKRILSQMRLPVQPIQSRRLMAAPHGQRADWRRTLRDAARRGGDLQDIARAKRRIRWPNLVVICDISGSMSQYSRIVLHFLHSVANQKGAGWAKVHGFTFGTRLTNITRHLATRDVDAALAAAGAEAQDWEGGTRIGQCLHEFNRDWSRRVMGQGAVVLLITDGLDRDDPDQLAKEMQRLHLSSRRLIWLNPLLRWEGFAPKAQGIRAMLPHVDSFRAGHSIASLEDLAQVISRPEDQGEKARLMALL</sequence>
<protein>
    <submittedName>
        <fullName evidence="3">VWA domain-containing protein</fullName>
    </submittedName>
    <submittedName>
        <fullName evidence="2">von Willebrand factor A</fullName>
    </submittedName>
</protein>
<dbReference type="OrthoDB" id="9790469at2"/>
<dbReference type="Pfam" id="PF05762">
    <property type="entry name" value="VWA_CoxE"/>
    <property type="match status" value="1"/>
</dbReference>